<dbReference type="Gene3D" id="3.90.75.10">
    <property type="entry name" value="Homing Intron 3 (I-ppo) Encoded Endonuclease, Chain A"/>
    <property type="match status" value="1"/>
</dbReference>
<name>A0A2H1G4J6_ZYMTR</name>
<feature type="compositionally biased region" description="Basic and acidic residues" evidence="1">
    <location>
        <begin position="175"/>
        <end position="192"/>
    </location>
</feature>
<sequence>MDRDTQSGQRGTSLETAIEFTDDEVAEEDFDDWQDWEDVDESGCLDTHTHVSDQPFRAHNHALLEPTAIQHNTTLGQQPVHTFLESTTYHDSHLPRIFEAVPAHSRAHQPAPFSSSHGHQEPVDARMLREQGYQACSPSTGFPRNSFGQTYDTAKMWHSPQAPTPSPLSDPNTPGHEHDLYSEFHGFPDDPRSPVLHDPAATSPHISHSGENNDEDMAGLTEYDEANVHLAGDQRLEDDASIHSDAPSIDAPGPQGVGEDAEPGAEDAAEPFSENECDDNPSDDAVGWKLGTHLGHKLADKSAPMRPFRFDHRRFKVTRTRLRQLQSHPAYRKLPRRLRRFIQCGQIPVATRDGSRLHGRVREPECPFPGYGRLWDEALAIALELVDTLCYQGGTAPRHCRLSMFKLEAIRWLSGMITFEVARLLGYDGPPGDIPALWEFFDGVKGLKLARLFSAGWMGQTAHNAQTAIYLSCVPIGTLCPRCSSFHDKLRLVEVLQCGIGQLEPERIDALLRYGMIHVSHLCHKASCNNPRHIVIEPAGVNNLRMACQSGVQTECDHDPPCLMTAHPQAEQDFYARQNKKTASVDAAPLANKSNSAPGTPLEEQGAASIGSPDEDGDYQDDTLPVSSGDMTDADSLHSGDSVGGVDDPDDNDVQETTAKWVDNFMQVRPCPYPGCDVEGRHLVIHDHILRHHLQERVPDSLRVPLTQACPHCGLRISDTFTAATRFVQWWMFHFMHFAFFGKCPRKGDYTYNPPRFPEAWNFHVNWVPAAYGVVAETSPDIVDVNRHFRMLITRRGYSTADIQRYFKLP</sequence>
<feature type="compositionally biased region" description="Acidic residues" evidence="1">
    <location>
        <begin position="259"/>
        <end position="282"/>
    </location>
</feature>
<feature type="domain" description="Zinc-binding loop region of homing endonuclease" evidence="2">
    <location>
        <begin position="518"/>
        <end position="567"/>
    </location>
</feature>
<organism evidence="3 4">
    <name type="scientific">Zymoseptoria tritici ST99CH_1E4</name>
    <dbReference type="NCBI Taxonomy" id="1276532"/>
    <lineage>
        <taxon>Eukaryota</taxon>
        <taxon>Fungi</taxon>
        <taxon>Dikarya</taxon>
        <taxon>Ascomycota</taxon>
        <taxon>Pezizomycotina</taxon>
        <taxon>Dothideomycetes</taxon>
        <taxon>Dothideomycetidae</taxon>
        <taxon>Mycosphaerellales</taxon>
        <taxon>Mycosphaerellaceae</taxon>
        <taxon>Zymoseptoria</taxon>
    </lineage>
</organism>
<feature type="compositionally biased region" description="Polar residues" evidence="1">
    <location>
        <begin position="1"/>
        <end position="15"/>
    </location>
</feature>
<feature type="region of interest" description="Disordered" evidence="1">
    <location>
        <begin position="578"/>
        <end position="654"/>
    </location>
</feature>
<dbReference type="EMBL" id="LT854255">
    <property type="protein sequence ID" value="SMR48482.1"/>
    <property type="molecule type" value="Genomic_DNA"/>
</dbReference>
<dbReference type="InterPro" id="IPR044930">
    <property type="entry name" value="Homing_endonuclease_His-Me"/>
</dbReference>
<evidence type="ECO:0000259" key="2">
    <source>
        <dbReference type="Pfam" id="PF05551"/>
    </source>
</evidence>
<reference evidence="4" key="1">
    <citation type="submission" date="2017-05" db="EMBL/GenBank/DDBJ databases">
        <authorList>
            <person name="Song R."/>
            <person name="Chenine A.L."/>
            <person name="Ruprecht R.M."/>
        </authorList>
    </citation>
    <scope>NUCLEOTIDE SEQUENCE [LARGE SCALE GENOMIC DNA]</scope>
</reference>
<dbReference type="Proteomes" id="UP000245764">
    <property type="component" value="Chromosome 3"/>
</dbReference>
<feature type="region of interest" description="Disordered" evidence="1">
    <location>
        <begin position="156"/>
        <end position="217"/>
    </location>
</feature>
<dbReference type="InterPro" id="IPR044925">
    <property type="entry name" value="His-Me_finger_sf"/>
</dbReference>
<evidence type="ECO:0000313" key="3">
    <source>
        <dbReference type="EMBL" id="SMR48482.1"/>
    </source>
</evidence>
<dbReference type="Pfam" id="PF05551">
    <property type="entry name" value="zf-His_Me_endon"/>
    <property type="match status" value="1"/>
</dbReference>
<accession>A0A2H1G4J6</accession>
<dbReference type="InterPro" id="IPR008704">
    <property type="entry name" value="Endonuclease_Zinc-binding_loop"/>
</dbReference>
<feature type="compositionally biased region" description="Low complexity" evidence="1">
    <location>
        <begin position="637"/>
        <end position="646"/>
    </location>
</feature>
<proteinExistence type="predicted"/>
<dbReference type="GO" id="GO:0004519">
    <property type="term" value="F:endonuclease activity"/>
    <property type="evidence" value="ECO:0007669"/>
    <property type="project" value="InterPro"/>
</dbReference>
<dbReference type="SUPFAM" id="SSF54060">
    <property type="entry name" value="His-Me finger endonucleases"/>
    <property type="match status" value="1"/>
</dbReference>
<gene>
    <name evidence="3" type="ORF">ZT1E4_G3872</name>
</gene>
<dbReference type="AlphaFoldDB" id="A0A2H1G4J6"/>
<feature type="region of interest" description="Disordered" evidence="1">
    <location>
        <begin position="1"/>
        <end position="23"/>
    </location>
</feature>
<evidence type="ECO:0000313" key="4">
    <source>
        <dbReference type="Proteomes" id="UP000245764"/>
    </source>
</evidence>
<protein>
    <recommendedName>
        <fullName evidence="2">Zinc-binding loop region of homing endonuclease domain-containing protein</fullName>
    </recommendedName>
</protein>
<feature type="region of interest" description="Disordered" evidence="1">
    <location>
        <begin position="243"/>
        <end position="285"/>
    </location>
</feature>
<evidence type="ECO:0000256" key="1">
    <source>
        <dbReference type="SAM" id="MobiDB-lite"/>
    </source>
</evidence>